<feature type="domain" description="Restriction endonuclease type II EcoRII N-terminal" evidence="1">
    <location>
        <begin position="4"/>
        <end position="86"/>
    </location>
</feature>
<dbReference type="Proteomes" id="UP000180194">
    <property type="component" value="Unassembled WGS sequence"/>
</dbReference>
<evidence type="ECO:0000259" key="1">
    <source>
        <dbReference type="Pfam" id="PF09217"/>
    </source>
</evidence>
<reference evidence="2 3" key="1">
    <citation type="submission" date="2016-07" db="EMBL/GenBank/DDBJ databases">
        <title>Bacillus oceanisediminis whole genome.</title>
        <authorList>
            <person name="Pal Y."/>
            <person name="Verma A."/>
            <person name="Mual P."/>
            <person name="Srinivasan K."/>
        </authorList>
    </citation>
    <scope>NUCLEOTIDE SEQUENCE [LARGE SCALE GENOMIC DNA]</scope>
    <source>
        <strain evidence="2 3">Bhandara28</strain>
    </source>
</reference>
<dbReference type="Pfam" id="PF09217">
    <property type="entry name" value="EcoRII-N"/>
    <property type="match status" value="1"/>
</dbReference>
<organism evidence="2 3">
    <name type="scientific">Cytobacillus oceanisediminis</name>
    <dbReference type="NCBI Taxonomy" id="665099"/>
    <lineage>
        <taxon>Bacteria</taxon>
        <taxon>Bacillati</taxon>
        <taxon>Bacillota</taxon>
        <taxon>Bacilli</taxon>
        <taxon>Bacillales</taxon>
        <taxon>Bacillaceae</taxon>
        <taxon>Cytobacillus</taxon>
    </lineage>
</organism>
<keyword evidence="3" id="KW-1185">Reference proteome</keyword>
<comment type="caution">
    <text evidence="2">The sequence shown here is derived from an EMBL/GenBank/DDBJ whole genome shotgun (WGS) entry which is preliminary data.</text>
</comment>
<evidence type="ECO:0000313" key="2">
    <source>
        <dbReference type="EMBL" id="OHX50895.1"/>
    </source>
</evidence>
<accession>A0ABX3CZF8</accession>
<dbReference type="EMBL" id="MBRJ01000004">
    <property type="protein sequence ID" value="OHX50895.1"/>
    <property type="molecule type" value="Genomic_DNA"/>
</dbReference>
<dbReference type="InterPro" id="IPR023372">
    <property type="entry name" value="Rest_endonuc_II_EcoRII_N"/>
</dbReference>
<evidence type="ECO:0000313" key="3">
    <source>
        <dbReference type="Proteomes" id="UP000180194"/>
    </source>
</evidence>
<proteinExistence type="predicted"/>
<protein>
    <recommendedName>
        <fullName evidence="1">Restriction endonuclease type II EcoRII N-terminal domain-containing protein</fullName>
    </recommendedName>
</protein>
<name>A0ABX3CZF8_9BACI</name>
<dbReference type="SUPFAM" id="SSF101936">
    <property type="entry name" value="DNA-binding pseudobarrel domain"/>
    <property type="match status" value="1"/>
</dbReference>
<gene>
    <name evidence="2" type="ORF">BBV17_06625</name>
</gene>
<dbReference type="Gene3D" id="2.40.330.10">
    <property type="entry name" value="DNA-binding pseudobarrel domain"/>
    <property type="match status" value="1"/>
</dbReference>
<sequence>MNEIQAISKVLSPNDTGETGAHQAGMLIPKKGEILSFFPKLGIENKNPRSELDFYDETGKIWTFTFIYYNNKFFEGTRNEYRLTGMTSFIRKYGLKAGDTIILSRDSDGKMLIKQSSVAKGSTSGSVLKLGSSWKVVRI</sequence>
<dbReference type="InterPro" id="IPR015300">
    <property type="entry name" value="DNA-bd_pseudobarrel_sf"/>
</dbReference>